<evidence type="ECO:0000313" key="2">
    <source>
        <dbReference type="Proteomes" id="UP001500936"/>
    </source>
</evidence>
<keyword evidence="2" id="KW-1185">Reference proteome</keyword>
<accession>A0ABP8KXE4</accession>
<dbReference type="EMBL" id="BAABHB010000017">
    <property type="protein sequence ID" value="GAA4418671.1"/>
    <property type="molecule type" value="Genomic_DNA"/>
</dbReference>
<reference evidence="2" key="1">
    <citation type="journal article" date="2019" name="Int. J. Syst. Evol. Microbiol.">
        <title>The Global Catalogue of Microorganisms (GCM) 10K type strain sequencing project: providing services to taxonomists for standard genome sequencing and annotation.</title>
        <authorList>
            <consortium name="The Broad Institute Genomics Platform"/>
            <consortium name="The Broad Institute Genome Sequencing Center for Infectious Disease"/>
            <person name="Wu L."/>
            <person name="Ma J."/>
        </authorList>
    </citation>
    <scope>NUCLEOTIDE SEQUENCE [LARGE SCALE GENOMIC DNA]</scope>
    <source>
        <strain evidence="2">JCM 17925</strain>
    </source>
</reference>
<sequence>MPWSIPITYNNARTPLRMSVPQEAEALVTENPGAYAIVHPENILFEEKLLYFGMAGPRPRALIHGLRGRLATNCPHHASQNMAQNVLLGNLPQNLVLYYYETVTRQEALILESALINLYIQEFGVLPQENTQQPHIDFGEEYIAIYDEIRGLLG</sequence>
<organism evidence="1 2">
    <name type="scientific">Nibrella viscosa</name>
    <dbReference type="NCBI Taxonomy" id="1084524"/>
    <lineage>
        <taxon>Bacteria</taxon>
        <taxon>Pseudomonadati</taxon>
        <taxon>Bacteroidota</taxon>
        <taxon>Cytophagia</taxon>
        <taxon>Cytophagales</taxon>
        <taxon>Spirosomataceae</taxon>
        <taxon>Nibrella</taxon>
    </lineage>
</organism>
<protein>
    <recommendedName>
        <fullName evidence="3">GIY-YIG nuclease family protein</fullName>
    </recommendedName>
</protein>
<evidence type="ECO:0000313" key="1">
    <source>
        <dbReference type="EMBL" id="GAA4418671.1"/>
    </source>
</evidence>
<dbReference type="Proteomes" id="UP001500936">
    <property type="component" value="Unassembled WGS sequence"/>
</dbReference>
<proteinExistence type="predicted"/>
<gene>
    <name evidence="1" type="ORF">GCM10023187_52300</name>
</gene>
<name>A0ABP8KXE4_9BACT</name>
<comment type="caution">
    <text evidence="1">The sequence shown here is derived from an EMBL/GenBank/DDBJ whole genome shotgun (WGS) entry which is preliminary data.</text>
</comment>
<evidence type="ECO:0008006" key="3">
    <source>
        <dbReference type="Google" id="ProtNLM"/>
    </source>
</evidence>